<gene>
    <name evidence="2" type="ORF">UPYG_G00230850</name>
</gene>
<name>A0ABD0WDD5_UMBPY</name>
<organism evidence="2 3">
    <name type="scientific">Umbra pygmaea</name>
    <name type="common">Eastern mudminnow</name>
    <dbReference type="NCBI Taxonomy" id="75934"/>
    <lineage>
        <taxon>Eukaryota</taxon>
        <taxon>Metazoa</taxon>
        <taxon>Chordata</taxon>
        <taxon>Craniata</taxon>
        <taxon>Vertebrata</taxon>
        <taxon>Euteleostomi</taxon>
        <taxon>Actinopterygii</taxon>
        <taxon>Neopterygii</taxon>
        <taxon>Teleostei</taxon>
        <taxon>Protacanthopterygii</taxon>
        <taxon>Esociformes</taxon>
        <taxon>Umbridae</taxon>
        <taxon>Umbra</taxon>
    </lineage>
</organism>
<evidence type="ECO:0000313" key="2">
    <source>
        <dbReference type="EMBL" id="KAL0969684.1"/>
    </source>
</evidence>
<dbReference type="Proteomes" id="UP001557470">
    <property type="component" value="Unassembled WGS sequence"/>
</dbReference>
<sequence>MAQCFCRDSVRILLKTGVNWDNNMGCGGSRGKKIAPASGNELNALKLDDNIHVLKEELNFKPLKIHTFTNVNLFRNRAQPGPDSQIEAKEFSTEDCIDVELDQVLEENDNRELRSKRKTFPKMSFLLANTSAFCISRPVKNESDLNVTPHLHCSEMSDRLVKCPDNGSAGVNKKKDITDFNRFRKNTEILLCDSRENGYSAKGAGVQSVPRENTESVPNNSDGPSFPMPVVMYDGSEVDLMEKIERDFS</sequence>
<evidence type="ECO:0000256" key="1">
    <source>
        <dbReference type="SAM" id="MobiDB-lite"/>
    </source>
</evidence>
<keyword evidence="3" id="KW-1185">Reference proteome</keyword>
<feature type="region of interest" description="Disordered" evidence="1">
    <location>
        <begin position="200"/>
        <end position="229"/>
    </location>
</feature>
<comment type="caution">
    <text evidence="2">The sequence shown here is derived from an EMBL/GenBank/DDBJ whole genome shotgun (WGS) entry which is preliminary data.</text>
</comment>
<accession>A0ABD0WDD5</accession>
<protein>
    <submittedName>
        <fullName evidence="2">Uncharacterized protein</fullName>
    </submittedName>
</protein>
<evidence type="ECO:0000313" key="3">
    <source>
        <dbReference type="Proteomes" id="UP001557470"/>
    </source>
</evidence>
<reference evidence="2 3" key="1">
    <citation type="submission" date="2024-06" db="EMBL/GenBank/DDBJ databases">
        <authorList>
            <person name="Pan Q."/>
            <person name="Wen M."/>
            <person name="Jouanno E."/>
            <person name="Zahm M."/>
            <person name="Klopp C."/>
            <person name="Cabau C."/>
            <person name="Louis A."/>
            <person name="Berthelot C."/>
            <person name="Parey E."/>
            <person name="Roest Crollius H."/>
            <person name="Montfort J."/>
            <person name="Robinson-Rechavi M."/>
            <person name="Bouchez O."/>
            <person name="Lampietro C."/>
            <person name="Lopez Roques C."/>
            <person name="Donnadieu C."/>
            <person name="Postlethwait J."/>
            <person name="Bobe J."/>
            <person name="Verreycken H."/>
            <person name="Guiguen Y."/>
        </authorList>
    </citation>
    <scope>NUCLEOTIDE SEQUENCE [LARGE SCALE GENOMIC DNA]</scope>
    <source>
        <strain evidence="2">Up_M1</strain>
        <tissue evidence="2">Testis</tissue>
    </source>
</reference>
<dbReference type="EMBL" id="JAGEUA010000007">
    <property type="protein sequence ID" value="KAL0969684.1"/>
    <property type="molecule type" value="Genomic_DNA"/>
</dbReference>
<dbReference type="AlphaFoldDB" id="A0ABD0WDD5"/>
<proteinExistence type="predicted"/>